<keyword evidence="2" id="KW-1185">Reference proteome</keyword>
<gene>
    <name evidence="1" type="ORF">EDD65_102266</name>
</gene>
<dbReference type="OrthoDB" id="5616024at2"/>
<reference evidence="1 2" key="1">
    <citation type="submission" date="2019-03" db="EMBL/GenBank/DDBJ databases">
        <title>Genomic Encyclopedia of Type Strains, Phase IV (KMG-IV): sequencing the most valuable type-strain genomes for metagenomic binning, comparative biology and taxonomic classification.</title>
        <authorList>
            <person name="Goeker M."/>
        </authorList>
    </citation>
    <scope>NUCLEOTIDE SEQUENCE [LARGE SCALE GENOMIC DNA]</scope>
    <source>
        <strain evidence="1 2">DSM 26752</strain>
    </source>
</reference>
<accession>A0A4R3L295</accession>
<dbReference type="InterPro" id="IPR019657">
    <property type="entry name" value="ComFB"/>
</dbReference>
<protein>
    <submittedName>
        <fullName evidence="1">Competence protein ComFB</fullName>
    </submittedName>
</protein>
<evidence type="ECO:0000313" key="2">
    <source>
        <dbReference type="Proteomes" id="UP000294567"/>
    </source>
</evidence>
<sequence length="91" mass="10565">MNLKNLKEKQVMDVIDKILKNRDDVCKCNKCKLDIAAIALNNLKPKYVVTEKGSLYAKSNILDYQYDVDLIKEVTKAIEIVKEKPRHDETR</sequence>
<organism evidence="1 2">
    <name type="scientific">Keratinibaculum paraultunense</name>
    <dbReference type="NCBI Taxonomy" id="1278232"/>
    <lineage>
        <taxon>Bacteria</taxon>
        <taxon>Bacillati</taxon>
        <taxon>Bacillota</taxon>
        <taxon>Tissierellia</taxon>
        <taxon>Tissierellales</taxon>
        <taxon>Tepidimicrobiaceae</taxon>
        <taxon>Keratinibaculum</taxon>
    </lineage>
</organism>
<evidence type="ECO:0000313" key="1">
    <source>
        <dbReference type="EMBL" id="TCS91331.1"/>
    </source>
</evidence>
<proteinExistence type="predicted"/>
<comment type="caution">
    <text evidence="1">The sequence shown here is derived from an EMBL/GenBank/DDBJ whole genome shotgun (WGS) entry which is preliminary data.</text>
</comment>
<name>A0A4R3L295_9FIRM</name>
<dbReference type="EMBL" id="SMAE01000002">
    <property type="protein sequence ID" value="TCS91331.1"/>
    <property type="molecule type" value="Genomic_DNA"/>
</dbReference>
<dbReference type="Proteomes" id="UP000294567">
    <property type="component" value="Unassembled WGS sequence"/>
</dbReference>
<dbReference type="AlphaFoldDB" id="A0A4R3L295"/>
<dbReference type="RefSeq" id="WP_132026102.1">
    <property type="nucleotide sequence ID" value="NZ_CP068564.1"/>
</dbReference>
<dbReference type="Pfam" id="PF10719">
    <property type="entry name" value="ComFB"/>
    <property type="match status" value="1"/>
</dbReference>